<evidence type="ECO:0000313" key="2">
    <source>
        <dbReference type="EMBL" id="GAA0165881.1"/>
    </source>
</evidence>
<proteinExistence type="predicted"/>
<gene>
    <name evidence="2" type="ORF">LIER_21170</name>
</gene>
<evidence type="ECO:0000313" key="3">
    <source>
        <dbReference type="Proteomes" id="UP001454036"/>
    </source>
</evidence>
<reference evidence="2 3" key="1">
    <citation type="submission" date="2024-01" db="EMBL/GenBank/DDBJ databases">
        <title>The complete chloroplast genome sequence of Lithospermum erythrorhizon: insights into the phylogenetic relationship among Boraginaceae species and the maternal lineages of purple gromwells.</title>
        <authorList>
            <person name="Okada T."/>
            <person name="Watanabe K."/>
        </authorList>
    </citation>
    <scope>NUCLEOTIDE SEQUENCE [LARGE SCALE GENOMIC DNA]</scope>
</reference>
<keyword evidence="1" id="KW-0732">Signal</keyword>
<sequence>MLCTLVLTLSRCSLRSLRAEWEEVSALYKPSLGNRLGQSTQVPRMSGLSTAQCDRLKFLLDNSNWVSDNSLKPSLGSSISQLEQLNALLSSFNIHSNNRLSGPFFENPDWSR</sequence>
<accession>A0AAV3QRQ4</accession>
<comment type="caution">
    <text evidence="2">The sequence shown here is derived from an EMBL/GenBank/DDBJ whole genome shotgun (WGS) entry which is preliminary data.</text>
</comment>
<dbReference type="EMBL" id="BAABME010005525">
    <property type="protein sequence ID" value="GAA0165881.1"/>
    <property type="molecule type" value="Genomic_DNA"/>
</dbReference>
<name>A0AAV3QRQ4_LITER</name>
<keyword evidence="3" id="KW-1185">Reference proteome</keyword>
<feature type="signal peptide" evidence="1">
    <location>
        <begin position="1"/>
        <end position="19"/>
    </location>
</feature>
<evidence type="ECO:0000256" key="1">
    <source>
        <dbReference type="SAM" id="SignalP"/>
    </source>
</evidence>
<organism evidence="2 3">
    <name type="scientific">Lithospermum erythrorhizon</name>
    <name type="common">Purple gromwell</name>
    <name type="synonym">Lithospermum officinale var. erythrorhizon</name>
    <dbReference type="NCBI Taxonomy" id="34254"/>
    <lineage>
        <taxon>Eukaryota</taxon>
        <taxon>Viridiplantae</taxon>
        <taxon>Streptophyta</taxon>
        <taxon>Embryophyta</taxon>
        <taxon>Tracheophyta</taxon>
        <taxon>Spermatophyta</taxon>
        <taxon>Magnoliopsida</taxon>
        <taxon>eudicotyledons</taxon>
        <taxon>Gunneridae</taxon>
        <taxon>Pentapetalae</taxon>
        <taxon>asterids</taxon>
        <taxon>lamiids</taxon>
        <taxon>Boraginales</taxon>
        <taxon>Boraginaceae</taxon>
        <taxon>Boraginoideae</taxon>
        <taxon>Lithospermeae</taxon>
        <taxon>Lithospermum</taxon>
    </lineage>
</organism>
<dbReference type="Proteomes" id="UP001454036">
    <property type="component" value="Unassembled WGS sequence"/>
</dbReference>
<dbReference type="AlphaFoldDB" id="A0AAV3QRQ4"/>
<protein>
    <submittedName>
        <fullName evidence="2">Uncharacterized protein</fullName>
    </submittedName>
</protein>
<feature type="chain" id="PRO_5044011012" evidence="1">
    <location>
        <begin position="20"/>
        <end position="112"/>
    </location>
</feature>